<dbReference type="RefSeq" id="WP_268264625.1">
    <property type="nucleotide sequence ID" value="NZ_JALQCW010000008.1"/>
</dbReference>
<accession>A0A9X2C5L4</accession>
<sequence>MLFKDLLVNREEMFSMGIEESTAQYYVSFPVSLGVVDYEEYYAIDRATFERFEQDLQVALAFVTRASRRELDRWLIINPASLEPCQLPRCQCRCSPIMTVDRA</sequence>
<comment type="caution">
    <text evidence="1">The sequence shown here is derived from an EMBL/GenBank/DDBJ whole genome shotgun (WGS) entry which is preliminary data.</text>
</comment>
<protein>
    <submittedName>
        <fullName evidence="1">Uncharacterized protein</fullName>
    </submittedName>
</protein>
<dbReference type="AlphaFoldDB" id="A0A9X2C5L4"/>
<gene>
    <name evidence="1" type="ORF">M1B34_05670</name>
</gene>
<organism evidence="1 2">
    <name type="scientific">Pseudomonas morbosilactucae</name>
    <dbReference type="NCBI Taxonomy" id="2938197"/>
    <lineage>
        <taxon>Bacteria</taxon>
        <taxon>Pseudomonadati</taxon>
        <taxon>Pseudomonadota</taxon>
        <taxon>Gammaproteobacteria</taxon>
        <taxon>Pseudomonadales</taxon>
        <taxon>Pseudomonadaceae</taxon>
        <taxon>Pseudomonas</taxon>
    </lineage>
</organism>
<dbReference type="Proteomes" id="UP001155059">
    <property type="component" value="Unassembled WGS sequence"/>
</dbReference>
<dbReference type="EMBL" id="JALQCW010000008">
    <property type="protein sequence ID" value="MCK9797244.1"/>
    <property type="molecule type" value="Genomic_DNA"/>
</dbReference>
<proteinExistence type="predicted"/>
<reference evidence="1 2" key="1">
    <citation type="journal article" date="2022" name="Int. J. Syst. Evol. Microbiol.">
        <title>Pseudomonas aegrilactucae sp. nov. and Pseudomonas morbosilactucae sp. nov., pathogens causing bacterial rot of lettuce in Japan.</title>
        <authorList>
            <person name="Sawada H."/>
            <person name="Fujikawa T."/>
            <person name="Satou M."/>
        </authorList>
    </citation>
    <scope>NUCLEOTIDE SEQUENCE [LARGE SCALE GENOMIC DNA]</scope>
    <source>
        <strain evidence="1 2">MAFF 302030</strain>
    </source>
</reference>
<name>A0A9X2C5L4_9PSED</name>
<evidence type="ECO:0000313" key="2">
    <source>
        <dbReference type="Proteomes" id="UP001155059"/>
    </source>
</evidence>
<reference evidence="1 2" key="2">
    <citation type="journal article" date="2023" name="Plant Pathol.">
        <title>Dismantling and reorganizing Pseudomonas marginalis sensu#lato.</title>
        <authorList>
            <person name="Sawada H."/>
            <person name="Fujikawa T."/>
            <person name="Satou M."/>
        </authorList>
    </citation>
    <scope>NUCLEOTIDE SEQUENCE [LARGE SCALE GENOMIC DNA]</scope>
    <source>
        <strain evidence="1 2">MAFF 302030</strain>
    </source>
</reference>
<evidence type="ECO:0000313" key="1">
    <source>
        <dbReference type="EMBL" id="MCK9797244.1"/>
    </source>
</evidence>